<name>A0A2B7W6L1_9BACI</name>
<proteinExistence type="predicted"/>
<reference evidence="1 2" key="1">
    <citation type="submission" date="2017-09" db="EMBL/GenBank/DDBJ databases">
        <title>Large-scale bioinformatics analysis of Bacillus genomes uncovers conserved roles of natural products in bacterial physiology.</title>
        <authorList>
            <consortium name="Agbiome Team Llc"/>
            <person name="Bleich R.M."/>
            <person name="Grubbs K.J."/>
            <person name="Santa Maria K.C."/>
            <person name="Allen S.E."/>
            <person name="Farag S."/>
            <person name="Shank E.A."/>
            <person name="Bowers A."/>
        </authorList>
    </citation>
    <scope>NUCLEOTIDE SEQUENCE [LARGE SCALE GENOMIC DNA]</scope>
    <source>
        <strain evidence="1 2">AFS094862</strain>
    </source>
</reference>
<protein>
    <submittedName>
        <fullName evidence="1">Uncharacterized protein</fullName>
    </submittedName>
</protein>
<organism evidence="1 2">
    <name type="scientific">Bacillus toyonensis</name>
    <dbReference type="NCBI Taxonomy" id="155322"/>
    <lineage>
        <taxon>Bacteria</taxon>
        <taxon>Bacillati</taxon>
        <taxon>Bacillota</taxon>
        <taxon>Bacilli</taxon>
        <taxon>Bacillales</taxon>
        <taxon>Bacillaceae</taxon>
        <taxon>Bacillus</taxon>
        <taxon>Bacillus cereus group</taxon>
    </lineage>
</organism>
<comment type="caution">
    <text evidence="1">The sequence shown here is derived from an EMBL/GenBank/DDBJ whole genome shotgun (WGS) entry which is preliminary data.</text>
</comment>
<dbReference type="RefSeq" id="WP_098733718.1">
    <property type="nucleotide sequence ID" value="NZ_NVOI01000048.1"/>
</dbReference>
<dbReference type="AlphaFoldDB" id="A0A2B7W6L1"/>
<dbReference type="EMBL" id="NVOI01000048">
    <property type="protein sequence ID" value="PGG92154.1"/>
    <property type="molecule type" value="Genomic_DNA"/>
</dbReference>
<accession>A0A2B7W6L1</accession>
<gene>
    <name evidence="1" type="ORF">CON73_14485</name>
</gene>
<sequence>MNQKGQELQETKKNHYEELKISRFIFDEELQKDRLITDVYKLRLTDHWKDKLQERFDLDVFEYYSEICSEGAILDRYKFAATVWALLNGGGHELSEDETVDVVELAVKHLGLDEVAIVVLAALTVAFMPPEAYALFKMAVQSNWNQVSY</sequence>
<dbReference type="Proteomes" id="UP000225320">
    <property type="component" value="Unassembled WGS sequence"/>
</dbReference>
<evidence type="ECO:0000313" key="2">
    <source>
        <dbReference type="Proteomes" id="UP000225320"/>
    </source>
</evidence>
<evidence type="ECO:0000313" key="1">
    <source>
        <dbReference type="EMBL" id="PGG92154.1"/>
    </source>
</evidence>